<feature type="transmembrane region" description="Helical" evidence="2">
    <location>
        <begin position="1012"/>
        <end position="1031"/>
    </location>
</feature>
<sequence>MELIRSALRKPITVLVLVAGLFYFGVGAVRTIKIDIFPNLDLPVIYISHPFGGYTPNQMEAFFGKQYVNLLLYVSGVKSIETRNIQGLTLIKLSFYEGTNMAQAAAEVSAYTNRAQAIFPPGSQPPFILRFDASTLPVGQLVLSSPIRTNNELQDMANVYIRAGFSSIPGLVAPAPFGGNSRTIVIKADPALLRSHNLTPDQLVAALRLNNQATPAGNVRVGDLNYFTPANTTIKNVKDFENIPLYTGTVQNLYLKDVARVEDGADITSGYVLVNGRRSVYLPITKSADASTWEVVQNLKKELPRFQSLLPEDVKLSYEFDQSVYVINSVESLITEGIIGAILTGLMVLLFLGDPRGALIVIITIPICIISGVLFLSLFGQTINIMTLSGLSLAIGILVDESTVTIENIHQHLAMNKPKALAIWDACKEIAFSKLLILFCILAVFAPAFTMKGIPGALFMPLSLAIAFSMVTSYVMAQTLVPVLANWLMKEHKHKANGKAGKHDLRDAKTLALNGNGTNVGKSLNGKASLANQADLDNDGKIGLFERLRLAFIRFIDWTIPYKKSITVGYVVVALGLTALFLSIIGRDVLPRVDSGQFQVRLRAQDGTRLEKTETTMLKAIDVLHELVGKENVDITSAMVGMHGSQFSTSPIYLFMAGPQEGVLQVSLKHDYDVDLDALKDQYREKMKAALPGIKLSFEPIELTDKILSQGSPTPIEVKVMGKNKPQNEEYANKVIASLKKIPYLRDIQIGQAINYPAINIEIDRIKAAQLGTDVSAISRSLTASTSSSRFTEKNVWIDPKSSQMYSVQVQIPENQMTDINDIGEIPVTPNTNRPVLSDVATIKKGKTYGENDNIGAIPVLSVTANLNDMDLGTATVDVKKAIASLGELPRGLTIETRGLTQVLTETLDSLQTGLLTAIIVIFLMLSANFQSFKVSLVVLCTVPAVLAGSLALLLLTGSTLNLQSYMGMIMSVGVSISNAVLLVTNAEQLRMKNHNALLAAKEAASLRMRPILMTSVAMVVGMLPMALGFGEGGSQAAPLGRAVIGGLIASTFAALHILPLVFAWVQGNSSTQSVSLDPEDKESKHYIPGAYESVNE</sequence>
<feature type="transmembrane region" description="Helical" evidence="2">
    <location>
        <begin position="911"/>
        <end position="930"/>
    </location>
</feature>
<proteinExistence type="predicted"/>
<dbReference type="SUPFAM" id="SSF82866">
    <property type="entry name" value="Multidrug efflux transporter AcrB transmembrane domain"/>
    <property type="match status" value="2"/>
</dbReference>
<keyword evidence="4" id="KW-1185">Reference proteome</keyword>
<accession>A0A3P1CWQ9</accession>
<comment type="caution">
    <text evidence="3">The sequence shown here is derived from an EMBL/GenBank/DDBJ whole genome shotgun (WGS) entry which is preliminary data.</text>
</comment>
<feature type="transmembrane region" description="Helical" evidence="2">
    <location>
        <begin position="1043"/>
        <end position="1066"/>
    </location>
</feature>
<dbReference type="Gene3D" id="3.30.70.1320">
    <property type="entry name" value="Multidrug efflux transporter AcrB pore domain like"/>
    <property type="match status" value="1"/>
</dbReference>
<organism evidence="3 4">
    <name type="scientific">Larkinella knui</name>
    <dbReference type="NCBI Taxonomy" id="2025310"/>
    <lineage>
        <taxon>Bacteria</taxon>
        <taxon>Pseudomonadati</taxon>
        <taxon>Bacteroidota</taxon>
        <taxon>Cytophagia</taxon>
        <taxon>Cytophagales</taxon>
        <taxon>Spirosomataceae</taxon>
        <taxon>Larkinella</taxon>
    </lineage>
</organism>
<dbReference type="InterPro" id="IPR001036">
    <property type="entry name" value="Acrflvin-R"/>
</dbReference>
<keyword evidence="2" id="KW-1133">Transmembrane helix</keyword>
<feature type="transmembrane region" description="Helical" evidence="2">
    <location>
        <begin position="430"/>
        <end position="450"/>
    </location>
</feature>
<dbReference type="InterPro" id="IPR027463">
    <property type="entry name" value="AcrB_DN_DC_subdom"/>
</dbReference>
<dbReference type="RefSeq" id="WP_124904726.1">
    <property type="nucleotide sequence ID" value="NZ_RQJP01000001.1"/>
</dbReference>
<evidence type="ECO:0000313" key="3">
    <source>
        <dbReference type="EMBL" id="RRB17781.1"/>
    </source>
</evidence>
<dbReference type="Proteomes" id="UP000274271">
    <property type="component" value="Unassembled WGS sequence"/>
</dbReference>
<name>A0A3P1CWQ9_9BACT</name>
<dbReference type="SUPFAM" id="SSF82714">
    <property type="entry name" value="Multidrug efflux transporter AcrB TolC docking domain, DN and DC subdomains"/>
    <property type="match status" value="2"/>
</dbReference>
<dbReference type="Pfam" id="PF00873">
    <property type="entry name" value="ACR_tran"/>
    <property type="match status" value="1"/>
</dbReference>
<feature type="transmembrane region" description="Helical" evidence="2">
    <location>
        <begin position="568"/>
        <end position="586"/>
    </location>
</feature>
<feature type="transmembrane region" description="Helical" evidence="2">
    <location>
        <begin position="963"/>
        <end position="984"/>
    </location>
</feature>
<dbReference type="Gene3D" id="3.30.2090.10">
    <property type="entry name" value="Multidrug efflux transporter AcrB TolC docking domain, DN and DC subdomains"/>
    <property type="match status" value="2"/>
</dbReference>
<gene>
    <name evidence="3" type="ORF">EHT87_05740</name>
</gene>
<dbReference type="SUPFAM" id="SSF82693">
    <property type="entry name" value="Multidrug efflux transporter AcrB pore domain, PN1, PN2, PC1 and PC2 subdomains"/>
    <property type="match status" value="2"/>
</dbReference>
<feature type="transmembrane region" description="Helical" evidence="2">
    <location>
        <begin position="937"/>
        <end position="957"/>
    </location>
</feature>
<feature type="region of interest" description="Disordered" evidence="1">
    <location>
        <begin position="1074"/>
        <end position="1097"/>
    </location>
</feature>
<feature type="transmembrane region" description="Helical" evidence="2">
    <location>
        <begin position="462"/>
        <end position="489"/>
    </location>
</feature>
<dbReference type="GO" id="GO:0042910">
    <property type="term" value="F:xenobiotic transmembrane transporter activity"/>
    <property type="evidence" value="ECO:0007669"/>
    <property type="project" value="TreeGrafter"/>
</dbReference>
<dbReference type="AlphaFoldDB" id="A0A3P1CWQ9"/>
<keyword evidence="2" id="KW-0812">Transmembrane</keyword>
<dbReference type="EMBL" id="RQJP01000001">
    <property type="protein sequence ID" value="RRB17781.1"/>
    <property type="molecule type" value="Genomic_DNA"/>
</dbReference>
<dbReference type="PANTHER" id="PTHR32063">
    <property type="match status" value="1"/>
</dbReference>
<dbReference type="OrthoDB" id="9757876at2"/>
<dbReference type="GO" id="GO:0005886">
    <property type="term" value="C:plasma membrane"/>
    <property type="evidence" value="ECO:0007669"/>
    <property type="project" value="TreeGrafter"/>
</dbReference>
<dbReference type="PANTHER" id="PTHR32063:SF8">
    <property type="entry name" value="CATION EFFLUX PROTEIN"/>
    <property type="match status" value="1"/>
</dbReference>
<feature type="transmembrane region" description="Helical" evidence="2">
    <location>
        <begin position="12"/>
        <end position="32"/>
    </location>
</feature>
<feature type="transmembrane region" description="Helical" evidence="2">
    <location>
        <begin position="359"/>
        <end position="379"/>
    </location>
</feature>
<dbReference type="Gene3D" id="3.30.70.1440">
    <property type="entry name" value="Multidrug efflux transporter AcrB pore domain"/>
    <property type="match status" value="1"/>
</dbReference>
<evidence type="ECO:0000256" key="1">
    <source>
        <dbReference type="SAM" id="MobiDB-lite"/>
    </source>
</evidence>
<evidence type="ECO:0000313" key="4">
    <source>
        <dbReference type="Proteomes" id="UP000274271"/>
    </source>
</evidence>
<protein>
    <submittedName>
        <fullName evidence="3">Efflux RND transporter permease subunit</fullName>
    </submittedName>
</protein>
<dbReference type="Gene3D" id="3.30.70.1430">
    <property type="entry name" value="Multidrug efflux transporter AcrB pore domain"/>
    <property type="match status" value="2"/>
</dbReference>
<keyword evidence="2" id="KW-0472">Membrane</keyword>
<evidence type="ECO:0000256" key="2">
    <source>
        <dbReference type="SAM" id="Phobius"/>
    </source>
</evidence>
<reference evidence="3 4" key="1">
    <citation type="submission" date="2018-11" db="EMBL/GenBank/DDBJ databases">
        <authorList>
            <person name="Zhou Z."/>
            <person name="Wang G."/>
        </authorList>
    </citation>
    <scope>NUCLEOTIDE SEQUENCE [LARGE SCALE GENOMIC DNA]</scope>
    <source>
        <strain evidence="3 4">KCTC42998</strain>
    </source>
</reference>
<dbReference type="PRINTS" id="PR00702">
    <property type="entry name" value="ACRIFLAVINRP"/>
</dbReference>
<dbReference type="Gene3D" id="1.20.1640.10">
    <property type="entry name" value="Multidrug efflux transporter AcrB transmembrane domain"/>
    <property type="match status" value="2"/>
</dbReference>